<gene>
    <name evidence="1" type="ORF">AVDCRST_MAG81-2304</name>
</gene>
<name>A0A6J4VCY9_9CYAN</name>
<reference evidence="1" key="1">
    <citation type="submission" date="2020-02" db="EMBL/GenBank/DDBJ databases">
        <authorList>
            <person name="Meier V. D."/>
        </authorList>
    </citation>
    <scope>NUCLEOTIDE SEQUENCE</scope>
    <source>
        <strain evidence="1">AVDCRST_MAG81</strain>
    </source>
</reference>
<accession>A0A6J4VCY9</accession>
<sequence>MISLGSRSSTITHLKKFLKSITLNASTQKQLKLSRLLANRSLMGQVTLALVVVEIQRLICN</sequence>
<organism evidence="1">
    <name type="scientific">uncultured Synechococcales cyanobacterium</name>
    <dbReference type="NCBI Taxonomy" id="1936017"/>
    <lineage>
        <taxon>Bacteria</taxon>
        <taxon>Bacillati</taxon>
        <taxon>Cyanobacteriota</taxon>
        <taxon>Cyanophyceae</taxon>
        <taxon>Synechococcales</taxon>
        <taxon>environmental samples</taxon>
    </lineage>
</organism>
<proteinExistence type="predicted"/>
<protein>
    <submittedName>
        <fullName evidence="1">Uncharacterized protein</fullName>
    </submittedName>
</protein>
<dbReference type="EMBL" id="CADCWO010000121">
    <property type="protein sequence ID" value="CAA9575739.1"/>
    <property type="molecule type" value="Genomic_DNA"/>
</dbReference>
<dbReference type="AlphaFoldDB" id="A0A6J4VCY9"/>
<evidence type="ECO:0000313" key="1">
    <source>
        <dbReference type="EMBL" id="CAA9575739.1"/>
    </source>
</evidence>